<sequence>MGSLITSKPTDKEAFKEPYLRLTDFFNFKLAFSDNEKKHFYKLRHEVFCQELSYKMNILNGVEKDDYDHSSIHCIIEHKHTGITAGGLRVITLDSSLEKAASKLPIEEQYKNKLPEFITELPRKNICEASRLVISRRFREGLTYNHEPLIKDEKSTFPYLIIGLFLSSYAIAELFNKQHMFAMMEPTLPRLLRKYGFNFIKVGDPIHYHGIREPYYIDNSTASNGMAKKLLPLYREIHDQLNCSKTELSTTI</sequence>
<dbReference type="Proteomes" id="UP001595640">
    <property type="component" value="Unassembled WGS sequence"/>
</dbReference>
<keyword evidence="1" id="KW-0808">Transferase</keyword>
<name>A0ABV7LZU1_9GAMM</name>
<dbReference type="InterPro" id="IPR022484">
    <property type="entry name" value="PEP-CTERM/exosrtase_acylTfrase"/>
</dbReference>
<dbReference type="Pfam" id="PF13444">
    <property type="entry name" value="Acetyltransf_5"/>
    <property type="match status" value="1"/>
</dbReference>
<organism evidence="1 2">
    <name type="scientific">Modicisalibacter luteus</name>
    <dbReference type="NCBI Taxonomy" id="453962"/>
    <lineage>
        <taxon>Bacteria</taxon>
        <taxon>Pseudomonadati</taxon>
        <taxon>Pseudomonadota</taxon>
        <taxon>Gammaproteobacteria</taxon>
        <taxon>Oceanospirillales</taxon>
        <taxon>Halomonadaceae</taxon>
        <taxon>Modicisalibacter</taxon>
    </lineage>
</organism>
<accession>A0ABV7LZU1</accession>
<proteinExistence type="predicted"/>
<evidence type="ECO:0000313" key="1">
    <source>
        <dbReference type="EMBL" id="MFC3292156.1"/>
    </source>
</evidence>
<dbReference type="GO" id="GO:0016746">
    <property type="term" value="F:acyltransferase activity"/>
    <property type="evidence" value="ECO:0007669"/>
    <property type="project" value="UniProtKB-KW"/>
</dbReference>
<evidence type="ECO:0000313" key="2">
    <source>
        <dbReference type="Proteomes" id="UP001595640"/>
    </source>
</evidence>
<dbReference type="EMBL" id="JBHRUH010000015">
    <property type="protein sequence ID" value="MFC3292156.1"/>
    <property type="molecule type" value="Genomic_DNA"/>
</dbReference>
<comment type="caution">
    <text evidence="1">The sequence shown here is derived from an EMBL/GenBank/DDBJ whole genome shotgun (WGS) entry which is preliminary data.</text>
</comment>
<dbReference type="RefSeq" id="WP_019019347.1">
    <property type="nucleotide sequence ID" value="NZ_BMXD01000002.1"/>
</dbReference>
<dbReference type="SUPFAM" id="SSF55729">
    <property type="entry name" value="Acyl-CoA N-acyltransferases (Nat)"/>
    <property type="match status" value="1"/>
</dbReference>
<dbReference type="Gene3D" id="3.40.630.30">
    <property type="match status" value="1"/>
</dbReference>
<protein>
    <submittedName>
        <fullName evidence="1">PEP-CTERM/exosortase system-associated acyltransferase</fullName>
    </submittedName>
</protein>
<dbReference type="NCBIfam" id="TIGR03694">
    <property type="entry name" value="exosort_acyl"/>
    <property type="match status" value="1"/>
</dbReference>
<keyword evidence="2" id="KW-1185">Reference proteome</keyword>
<keyword evidence="1" id="KW-0012">Acyltransferase</keyword>
<gene>
    <name evidence="1" type="ORF">ACFOEI_08740</name>
</gene>
<dbReference type="InterPro" id="IPR016181">
    <property type="entry name" value="Acyl_CoA_acyltransferase"/>
</dbReference>
<reference evidence="2" key="1">
    <citation type="journal article" date="2019" name="Int. J. Syst. Evol. Microbiol.">
        <title>The Global Catalogue of Microorganisms (GCM) 10K type strain sequencing project: providing services to taxonomists for standard genome sequencing and annotation.</title>
        <authorList>
            <consortium name="The Broad Institute Genomics Platform"/>
            <consortium name="The Broad Institute Genome Sequencing Center for Infectious Disease"/>
            <person name="Wu L."/>
            <person name="Ma J."/>
        </authorList>
    </citation>
    <scope>NUCLEOTIDE SEQUENCE [LARGE SCALE GENOMIC DNA]</scope>
    <source>
        <strain evidence="2">KCTC 12847</strain>
    </source>
</reference>